<organism evidence="1 2">
    <name type="scientific">Brenneria salicis ATCC 15712 = DSM 30166</name>
    <dbReference type="NCBI Taxonomy" id="714314"/>
    <lineage>
        <taxon>Bacteria</taxon>
        <taxon>Pseudomonadati</taxon>
        <taxon>Pseudomonadota</taxon>
        <taxon>Gammaproteobacteria</taxon>
        <taxon>Enterobacterales</taxon>
        <taxon>Pectobacteriaceae</taxon>
        <taxon>Brenneria</taxon>
    </lineage>
</organism>
<comment type="caution">
    <text evidence="1">The sequence shown here is derived from an EMBL/GenBank/DDBJ whole genome shotgun (WGS) entry which is preliminary data.</text>
</comment>
<evidence type="ECO:0000313" key="1">
    <source>
        <dbReference type="EMBL" id="RBP56944.1"/>
    </source>
</evidence>
<accession>A0A366HVK2</accession>
<gene>
    <name evidence="1" type="ORF">DES54_1851</name>
</gene>
<dbReference type="EMBL" id="QNRY01000085">
    <property type="protein sequence ID" value="RBP56944.1"/>
    <property type="molecule type" value="Genomic_DNA"/>
</dbReference>
<feature type="non-terminal residue" evidence="1">
    <location>
        <position position="27"/>
    </location>
</feature>
<proteinExistence type="predicted"/>
<reference evidence="1 2" key="1">
    <citation type="submission" date="2018-06" db="EMBL/GenBank/DDBJ databases">
        <title>Genomic Encyclopedia of Type Strains, Phase IV (KMG-IV): sequencing the most valuable type-strain genomes for metagenomic binning, comparative biology and taxonomic classification.</title>
        <authorList>
            <person name="Goeker M."/>
        </authorList>
    </citation>
    <scope>NUCLEOTIDE SEQUENCE [LARGE SCALE GENOMIC DNA]</scope>
    <source>
        <strain evidence="1 2">DSM 30166</strain>
    </source>
</reference>
<keyword evidence="2" id="KW-1185">Reference proteome</keyword>
<protein>
    <submittedName>
        <fullName evidence="1">Uncharacterized protein</fullName>
    </submittedName>
</protein>
<evidence type="ECO:0000313" key="2">
    <source>
        <dbReference type="Proteomes" id="UP000253046"/>
    </source>
</evidence>
<dbReference type="Proteomes" id="UP000253046">
    <property type="component" value="Unassembled WGS sequence"/>
</dbReference>
<name>A0A366HVK2_9GAMM</name>
<sequence length="27" mass="2765">MLAPLVIFYAAFSSAVSGLSGFNITTS</sequence>
<dbReference type="AlphaFoldDB" id="A0A366HVK2"/>